<dbReference type="OrthoDB" id="8954335at2759"/>
<dbReference type="Proteomes" id="UP000467700">
    <property type="component" value="Unassembled WGS sequence"/>
</dbReference>
<comment type="caution">
    <text evidence="3">The sequence shown here is derived from an EMBL/GenBank/DDBJ whole genome shotgun (WGS) entry which is preliminary data.</text>
</comment>
<dbReference type="CDD" id="cd00882">
    <property type="entry name" value="Ras_like_GTPase"/>
    <property type="match status" value="1"/>
</dbReference>
<dbReference type="Pfam" id="PF01926">
    <property type="entry name" value="MMR_HSR1"/>
    <property type="match status" value="1"/>
</dbReference>
<dbReference type="GO" id="GO:0005525">
    <property type="term" value="F:GTP binding"/>
    <property type="evidence" value="ECO:0007669"/>
    <property type="project" value="InterPro"/>
</dbReference>
<dbReference type="PROSITE" id="PS00675">
    <property type="entry name" value="SIGMA54_INTERACT_1"/>
    <property type="match status" value="1"/>
</dbReference>
<sequence>MAVKPASQIPRRDTADDQPRDSAVDNGQEEKNPRRYSSTSSASTQAGEALPLYTNSAAIPNIIIFGETGTGKSSLVNMLAGREAAVTSNGATGGTFSSKPYDIVLRGRQYRVWDTAGLNEGELGSVPAAAALQNLRTLVGTMTEGVNLLVYCVRGSRFRNVLRYNYEVFHNIICQGEVPIVIFVTGLEHESSMDGWWDANHGEFDKYGLHFKAHACGTTTKGKNGDFVEEFEDTRKKVEEMVVEYCPQVAWGGGCEQWWENIIRSMTDHQQRWKRMEDERAEETNTPEPQLKEEWGTLVKTAQQCVFQVGRVLKASTSVLWFRTKEPTVPPS</sequence>
<accession>A0A8S0WZD3</accession>
<gene>
    <name evidence="3" type="ORF">AAE3_LOCUS4832</name>
</gene>
<dbReference type="EMBL" id="CACVBS010000036">
    <property type="protein sequence ID" value="CAA7262628.1"/>
    <property type="molecule type" value="Genomic_DNA"/>
</dbReference>
<feature type="compositionally biased region" description="Polar residues" evidence="1">
    <location>
        <begin position="35"/>
        <end position="45"/>
    </location>
</feature>
<evidence type="ECO:0000256" key="1">
    <source>
        <dbReference type="SAM" id="MobiDB-lite"/>
    </source>
</evidence>
<protein>
    <recommendedName>
        <fullName evidence="2">G domain-containing protein</fullName>
    </recommendedName>
</protein>
<dbReference type="SUPFAM" id="SSF52540">
    <property type="entry name" value="P-loop containing nucleoside triphosphate hydrolases"/>
    <property type="match status" value="1"/>
</dbReference>
<dbReference type="Gene3D" id="3.40.50.300">
    <property type="entry name" value="P-loop containing nucleotide triphosphate hydrolases"/>
    <property type="match status" value="1"/>
</dbReference>
<dbReference type="AlphaFoldDB" id="A0A8S0WZD3"/>
<dbReference type="InterPro" id="IPR027417">
    <property type="entry name" value="P-loop_NTPase"/>
</dbReference>
<reference evidence="3 4" key="1">
    <citation type="submission" date="2020-01" db="EMBL/GenBank/DDBJ databases">
        <authorList>
            <person name="Gupta K D."/>
        </authorList>
    </citation>
    <scope>NUCLEOTIDE SEQUENCE [LARGE SCALE GENOMIC DNA]</scope>
</reference>
<feature type="compositionally biased region" description="Basic and acidic residues" evidence="1">
    <location>
        <begin position="10"/>
        <end position="33"/>
    </location>
</feature>
<feature type="region of interest" description="Disordered" evidence="1">
    <location>
        <begin position="1"/>
        <end position="45"/>
    </location>
</feature>
<evidence type="ECO:0000313" key="4">
    <source>
        <dbReference type="Proteomes" id="UP000467700"/>
    </source>
</evidence>
<feature type="domain" description="G" evidence="2">
    <location>
        <begin position="62"/>
        <end position="154"/>
    </location>
</feature>
<evidence type="ECO:0000259" key="2">
    <source>
        <dbReference type="Pfam" id="PF01926"/>
    </source>
</evidence>
<organism evidence="3 4">
    <name type="scientific">Cyclocybe aegerita</name>
    <name type="common">Black poplar mushroom</name>
    <name type="synonym">Agrocybe aegerita</name>
    <dbReference type="NCBI Taxonomy" id="1973307"/>
    <lineage>
        <taxon>Eukaryota</taxon>
        <taxon>Fungi</taxon>
        <taxon>Dikarya</taxon>
        <taxon>Basidiomycota</taxon>
        <taxon>Agaricomycotina</taxon>
        <taxon>Agaricomycetes</taxon>
        <taxon>Agaricomycetidae</taxon>
        <taxon>Agaricales</taxon>
        <taxon>Agaricineae</taxon>
        <taxon>Bolbitiaceae</taxon>
        <taxon>Cyclocybe</taxon>
    </lineage>
</organism>
<proteinExistence type="predicted"/>
<name>A0A8S0WZD3_CYCAE</name>
<keyword evidence="4" id="KW-1185">Reference proteome</keyword>
<dbReference type="InterPro" id="IPR006073">
    <property type="entry name" value="GTP-bd"/>
</dbReference>
<dbReference type="InterPro" id="IPR025662">
    <property type="entry name" value="Sigma_54_int_dom_ATP-bd_1"/>
</dbReference>
<evidence type="ECO:0000313" key="3">
    <source>
        <dbReference type="EMBL" id="CAA7262628.1"/>
    </source>
</evidence>